<keyword evidence="3" id="KW-1185">Reference proteome</keyword>
<evidence type="ECO:0000313" key="3">
    <source>
        <dbReference type="Proteomes" id="UP000707451"/>
    </source>
</evidence>
<sequence>MINTQNESGDSTADKDSSIKLSVVPGLFGLKKSNQTLIPNPAVVDTNLAHQHPQPIPKLRSERPQGVQAIHLPSRNKTVHIATHFDSSSGNEIILWSDVLVVFRGALYLQHGTKVIPFLKGDDFRDLDPLRIACVPEVTLDVVLEDAPTDPGTDSPSSQQMELLADSPQEVPQTPAVSRGRNPHGHMELALANYSHMEAPRTDLCGPQLCSNNNEDNSVSVSPNRQGVA</sequence>
<evidence type="ECO:0000256" key="1">
    <source>
        <dbReference type="SAM" id="MobiDB-lite"/>
    </source>
</evidence>
<accession>A0A9P7XVW9</accession>
<dbReference type="Proteomes" id="UP000707451">
    <property type="component" value="Unassembled WGS sequence"/>
</dbReference>
<gene>
    <name evidence="2" type="ORF">KI688_012367</name>
</gene>
<feature type="compositionally biased region" description="Polar residues" evidence="1">
    <location>
        <begin position="152"/>
        <end position="161"/>
    </location>
</feature>
<dbReference type="EMBL" id="JAHRHY010000008">
    <property type="protein sequence ID" value="KAG9067582.1"/>
    <property type="molecule type" value="Genomic_DNA"/>
</dbReference>
<dbReference type="AlphaFoldDB" id="A0A9P7XVW9"/>
<comment type="caution">
    <text evidence="2">The sequence shown here is derived from an EMBL/GenBank/DDBJ whole genome shotgun (WGS) entry which is preliminary data.</text>
</comment>
<organism evidence="2 3">
    <name type="scientific">Linnemannia hyalina</name>
    <dbReference type="NCBI Taxonomy" id="64524"/>
    <lineage>
        <taxon>Eukaryota</taxon>
        <taxon>Fungi</taxon>
        <taxon>Fungi incertae sedis</taxon>
        <taxon>Mucoromycota</taxon>
        <taxon>Mortierellomycotina</taxon>
        <taxon>Mortierellomycetes</taxon>
        <taxon>Mortierellales</taxon>
        <taxon>Mortierellaceae</taxon>
        <taxon>Linnemannia</taxon>
    </lineage>
</organism>
<feature type="compositionally biased region" description="Low complexity" evidence="1">
    <location>
        <begin position="211"/>
        <end position="229"/>
    </location>
</feature>
<dbReference type="OrthoDB" id="2439613at2759"/>
<reference evidence="2" key="1">
    <citation type="submission" date="2021-06" db="EMBL/GenBank/DDBJ databases">
        <title>Genome Sequence of Mortierella hyaline Strain SCG-10, a Cold-Adapted, Nitrate-Reducing Fungus Isolated from Soil in Minnesota, USA.</title>
        <authorList>
            <person name="Aldossari N."/>
        </authorList>
    </citation>
    <scope>NUCLEOTIDE SEQUENCE</scope>
    <source>
        <strain evidence="2">SCG-10</strain>
    </source>
</reference>
<feature type="region of interest" description="Disordered" evidence="1">
    <location>
        <begin position="208"/>
        <end position="229"/>
    </location>
</feature>
<evidence type="ECO:0000313" key="2">
    <source>
        <dbReference type="EMBL" id="KAG9067582.1"/>
    </source>
</evidence>
<proteinExistence type="predicted"/>
<name>A0A9P7XVW9_9FUNG</name>
<protein>
    <submittedName>
        <fullName evidence="2">Uncharacterized protein</fullName>
    </submittedName>
</protein>
<feature type="region of interest" description="Disordered" evidence="1">
    <location>
        <begin position="146"/>
        <end position="184"/>
    </location>
</feature>